<feature type="transmembrane region" description="Helical" evidence="6">
    <location>
        <begin position="350"/>
        <end position="371"/>
    </location>
</feature>
<sequence>MEFEDAKLSNLTSKAPPGQLQVEKLEQNDQDSFAAEALDWRGRPATHKHGGPKTAFYILASQGLWNVANFAILTSLVLYFVRVLQMSNASAANNVTNWFGTQFLVTLLGGFLGDAYWGRFRTCAVFQVVHVVGLIILALTTTVNGLKPPACNGPVSMCAKPSSLQVNVFFVGLYIIALGTGGYLPAFLAWGADQFDLEKQKTTFFGWIFVFQNIGTFLANTLFVWLQNKGEWALSYWLATGVGMLALAAFGLGVPTYRQFRPGGNSFVRVAQVMVASARKRRVEVPKDSSELHDLPEKQLLQQGSQKIPHTERFSFFDKAATSMPTDRENPWKLCNVTQVEELKCLCRMLPIWLCAIPFAAVFTQINTLFVEQAVMMDLTLGSIKIPPASMSVINVASIFCFTVLYPYIVVPVARLITGRPSGMTQLQRLGWGQVGVALAMGVAALVESKRLSLAKQGQQMSVFWLSPQHILLGGAQVFAVVGAMDFFYSEAPHAMRGLVSSLSLANLAIGSYLSTVLVSVTMSFSTKGGRSGWIPAHNLNIGHVDYFYWLLMCLTLLDVMAFICSCWWYRRR</sequence>
<keyword evidence="5 6" id="KW-0472">Membrane</keyword>
<dbReference type="OrthoDB" id="8904098at2759"/>
<evidence type="ECO:0000313" key="7">
    <source>
        <dbReference type="EMBL" id="KAI5061816.1"/>
    </source>
</evidence>
<dbReference type="SUPFAM" id="SSF103473">
    <property type="entry name" value="MFS general substrate transporter"/>
    <property type="match status" value="1"/>
</dbReference>
<comment type="similarity">
    <text evidence="2">Belongs to the major facilitator superfamily. Proton-dependent oligopeptide transporter (POT/PTR) (TC 2.A.17) family.</text>
</comment>
<feature type="transmembrane region" description="Helical" evidence="6">
    <location>
        <begin position="547"/>
        <end position="570"/>
    </location>
</feature>
<evidence type="ECO:0000256" key="5">
    <source>
        <dbReference type="ARBA" id="ARBA00023136"/>
    </source>
</evidence>
<organism evidence="7 8">
    <name type="scientific">Adiantum capillus-veneris</name>
    <name type="common">Maidenhair fern</name>
    <dbReference type="NCBI Taxonomy" id="13818"/>
    <lineage>
        <taxon>Eukaryota</taxon>
        <taxon>Viridiplantae</taxon>
        <taxon>Streptophyta</taxon>
        <taxon>Embryophyta</taxon>
        <taxon>Tracheophyta</taxon>
        <taxon>Polypodiopsida</taxon>
        <taxon>Polypodiidae</taxon>
        <taxon>Polypodiales</taxon>
        <taxon>Pteridineae</taxon>
        <taxon>Pteridaceae</taxon>
        <taxon>Vittarioideae</taxon>
        <taxon>Adiantum</taxon>
    </lineage>
</organism>
<gene>
    <name evidence="7" type="ORF">GOP47_0022355</name>
</gene>
<protein>
    <submittedName>
        <fullName evidence="7">Uncharacterized protein</fullName>
    </submittedName>
</protein>
<dbReference type="GO" id="GO:0022857">
    <property type="term" value="F:transmembrane transporter activity"/>
    <property type="evidence" value="ECO:0007669"/>
    <property type="project" value="InterPro"/>
</dbReference>
<keyword evidence="8" id="KW-1185">Reference proteome</keyword>
<keyword evidence="3 6" id="KW-0812">Transmembrane</keyword>
<dbReference type="Gene3D" id="1.20.1250.20">
    <property type="entry name" value="MFS general substrate transporter like domains"/>
    <property type="match status" value="1"/>
</dbReference>
<accession>A0A9D4U7L5</accession>
<keyword evidence="4 6" id="KW-1133">Transmembrane helix</keyword>
<evidence type="ECO:0000313" key="8">
    <source>
        <dbReference type="Proteomes" id="UP000886520"/>
    </source>
</evidence>
<evidence type="ECO:0000256" key="6">
    <source>
        <dbReference type="SAM" id="Phobius"/>
    </source>
</evidence>
<evidence type="ECO:0000256" key="1">
    <source>
        <dbReference type="ARBA" id="ARBA00004141"/>
    </source>
</evidence>
<comment type="caution">
    <text evidence="7">The sequence shown here is derived from an EMBL/GenBank/DDBJ whole genome shotgun (WGS) entry which is preliminary data.</text>
</comment>
<feature type="transmembrane region" description="Helical" evidence="6">
    <location>
        <begin position="124"/>
        <end position="146"/>
    </location>
</feature>
<feature type="transmembrane region" description="Helical" evidence="6">
    <location>
        <begin position="467"/>
        <end position="489"/>
    </location>
</feature>
<name>A0A9D4U7L5_ADICA</name>
<dbReference type="InterPro" id="IPR000109">
    <property type="entry name" value="POT_fam"/>
</dbReference>
<comment type="subcellular location">
    <subcellularLocation>
        <location evidence="1">Membrane</location>
        <topology evidence="1">Multi-pass membrane protein</topology>
    </subcellularLocation>
</comment>
<feature type="transmembrane region" description="Helical" evidence="6">
    <location>
        <begin position="166"/>
        <end position="192"/>
    </location>
</feature>
<feature type="transmembrane region" description="Helical" evidence="6">
    <location>
        <begin position="204"/>
        <end position="226"/>
    </location>
</feature>
<dbReference type="PANTHER" id="PTHR11654">
    <property type="entry name" value="OLIGOPEPTIDE TRANSPORTER-RELATED"/>
    <property type="match status" value="1"/>
</dbReference>
<evidence type="ECO:0000256" key="4">
    <source>
        <dbReference type="ARBA" id="ARBA00022989"/>
    </source>
</evidence>
<dbReference type="AlphaFoldDB" id="A0A9D4U7L5"/>
<dbReference type="EMBL" id="JABFUD020000022">
    <property type="protein sequence ID" value="KAI5061816.1"/>
    <property type="molecule type" value="Genomic_DNA"/>
</dbReference>
<dbReference type="Proteomes" id="UP000886520">
    <property type="component" value="Chromosome 22"/>
</dbReference>
<dbReference type="Pfam" id="PF00854">
    <property type="entry name" value="PTR2"/>
    <property type="match status" value="1"/>
</dbReference>
<feature type="transmembrane region" description="Helical" evidence="6">
    <location>
        <begin position="391"/>
        <end position="418"/>
    </location>
</feature>
<dbReference type="GO" id="GO:0016020">
    <property type="term" value="C:membrane"/>
    <property type="evidence" value="ECO:0007669"/>
    <property type="project" value="UniProtKB-SubCell"/>
</dbReference>
<reference evidence="7" key="1">
    <citation type="submission" date="2021-01" db="EMBL/GenBank/DDBJ databases">
        <title>Adiantum capillus-veneris genome.</title>
        <authorList>
            <person name="Fang Y."/>
            <person name="Liao Q."/>
        </authorList>
    </citation>
    <scope>NUCLEOTIDE SEQUENCE</scope>
    <source>
        <strain evidence="7">H3</strain>
        <tissue evidence="7">Leaf</tissue>
    </source>
</reference>
<feature type="transmembrane region" description="Helical" evidence="6">
    <location>
        <begin position="430"/>
        <end position="447"/>
    </location>
</feature>
<evidence type="ECO:0000256" key="3">
    <source>
        <dbReference type="ARBA" id="ARBA00022692"/>
    </source>
</evidence>
<feature type="transmembrane region" description="Helical" evidence="6">
    <location>
        <begin position="56"/>
        <end position="79"/>
    </location>
</feature>
<feature type="transmembrane region" description="Helical" evidence="6">
    <location>
        <begin position="99"/>
        <end position="117"/>
    </location>
</feature>
<evidence type="ECO:0000256" key="2">
    <source>
        <dbReference type="ARBA" id="ARBA00005982"/>
    </source>
</evidence>
<proteinExistence type="inferred from homology"/>
<dbReference type="InterPro" id="IPR036259">
    <property type="entry name" value="MFS_trans_sf"/>
</dbReference>
<feature type="transmembrane region" description="Helical" evidence="6">
    <location>
        <begin position="501"/>
        <end position="527"/>
    </location>
</feature>
<feature type="transmembrane region" description="Helical" evidence="6">
    <location>
        <begin position="232"/>
        <end position="254"/>
    </location>
</feature>